<evidence type="ECO:0000259" key="3">
    <source>
        <dbReference type="Pfam" id="PF07075"/>
    </source>
</evidence>
<name>B6QAK2_TALMQ</name>
<feature type="domain" description="Peptidoglycan beta-N-acetylmuramidase NamZ C-terminal" evidence="4">
    <location>
        <begin position="254"/>
        <end position="425"/>
    </location>
</feature>
<dbReference type="Pfam" id="PF20732">
    <property type="entry name" value="NamZ_C"/>
    <property type="match status" value="1"/>
</dbReference>
<dbReference type="Gene3D" id="3.90.1150.140">
    <property type="match status" value="1"/>
</dbReference>
<evidence type="ECO:0000256" key="1">
    <source>
        <dbReference type="SAM" id="MobiDB-lite"/>
    </source>
</evidence>
<organism evidence="5 6">
    <name type="scientific">Talaromyces marneffei (strain ATCC 18224 / CBS 334.59 / QM 7333)</name>
    <name type="common">Penicillium marneffei</name>
    <dbReference type="NCBI Taxonomy" id="441960"/>
    <lineage>
        <taxon>Eukaryota</taxon>
        <taxon>Fungi</taxon>
        <taxon>Dikarya</taxon>
        <taxon>Ascomycota</taxon>
        <taxon>Pezizomycotina</taxon>
        <taxon>Eurotiomycetes</taxon>
        <taxon>Eurotiomycetidae</taxon>
        <taxon>Eurotiales</taxon>
        <taxon>Trichocomaceae</taxon>
        <taxon>Talaromyces</taxon>
        <taxon>Talaromyces sect. Talaromyces</taxon>
    </lineage>
</organism>
<dbReference type="Gene3D" id="3.40.50.12170">
    <property type="entry name" value="Uncharacterised protein PF07075, DUF1343"/>
    <property type="match status" value="1"/>
</dbReference>
<dbReference type="Proteomes" id="UP000001294">
    <property type="component" value="Unassembled WGS sequence"/>
</dbReference>
<reference evidence="6" key="1">
    <citation type="journal article" date="2015" name="Genome Announc.">
        <title>Genome sequence of the AIDS-associated pathogen Penicillium marneffei (ATCC18224) and its near taxonomic relative Talaromyces stipitatus (ATCC10500).</title>
        <authorList>
            <person name="Nierman W.C."/>
            <person name="Fedorova-Abrams N.D."/>
            <person name="Andrianopoulos A."/>
        </authorList>
    </citation>
    <scope>NUCLEOTIDE SEQUENCE [LARGE SCALE GENOMIC DNA]</scope>
    <source>
        <strain evidence="6">ATCC 18224 / CBS 334.59 / QM 7333</strain>
    </source>
</reference>
<feature type="region of interest" description="Disordered" evidence="1">
    <location>
        <begin position="513"/>
        <end position="535"/>
    </location>
</feature>
<dbReference type="InterPro" id="IPR048503">
    <property type="entry name" value="NamZ_C"/>
</dbReference>
<feature type="chain" id="PRO_5002847879" evidence="2">
    <location>
        <begin position="17"/>
        <end position="1126"/>
    </location>
</feature>
<evidence type="ECO:0000259" key="4">
    <source>
        <dbReference type="Pfam" id="PF20732"/>
    </source>
</evidence>
<accession>B6QAK2</accession>
<dbReference type="HOGENOM" id="CLU_279666_0_0_1"/>
<evidence type="ECO:0000256" key="2">
    <source>
        <dbReference type="SAM" id="SignalP"/>
    </source>
</evidence>
<dbReference type="PANTHER" id="PTHR42915">
    <property type="entry name" value="HYPOTHETICAL 460 KDA PROTEIN IN FEUA-SIGW INTERGENIC REGION [PRECURSOR]"/>
    <property type="match status" value="1"/>
</dbReference>
<protein>
    <submittedName>
        <fullName evidence="5">Uncharacterized protein</fullName>
    </submittedName>
</protein>
<dbReference type="GO" id="GO:0033922">
    <property type="term" value="F:peptidoglycan beta-N-acetylmuramidase activity"/>
    <property type="evidence" value="ECO:0007669"/>
    <property type="project" value="InterPro"/>
</dbReference>
<evidence type="ECO:0000313" key="6">
    <source>
        <dbReference type="Proteomes" id="UP000001294"/>
    </source>
</evidence>
<dbReference type="STRING" id="441960.B6QAK2"/>
<dbReference type="CDD" id="cd12148">
    <property type="entry name" value="fungal_TF_MHR"/>
    <property type="match status" value="1"/>
</dbReference>
<dbReference type="EMBL" id="DS995900">
    <property type="protein sequence ID" value="EEA26298.1"/>
    <property type="molecule type" value="Genomic_DNA"/>
</dbReference>
<keyword evidence="6" id="KW-1185">Reference proteome</keyword>
<dbReference type="OrthoDB" id="4898680at2759"/>
<dbReference type="AlphaFoldDB" id="B6QAK2"/>
<dbReference type="InterPro" id="IPR048502">
    <property type="entry name" value="NamZ_N"/>
</dbReference>
<proteinExistence type="predicted"/>
<dbReference type="VEuPathDB" id="FungiDB:PMAA_073740"/>
<dbReference type="PANTHER" id="PTHR42915:SF1">
    <property type="entry name" value="PEPTIDOGLYCAN BETA-N-ACETYLMURAMIDASE NAMZ"/>
    <property type="match status" value="1"/>
</dbReference>
<dbReference type="PhylomeDB" id="B6QAK2"/>
<gene>
    <name evidence="5" type="ORF">PMAA_073740</name>
</gene>
<dbReference type="Pfam" id="PF07075">
    <property type="entry name" value="NamZ_N"/>
    <property type="match status" value="1"/>
</dbReference>
<keyword evidence="2" id="KW-0732">Signal</keyword>
<dbReference type="InterPro" id="IPR008302">
    <property type="entry name" value="NamZ"/>
</dbReference>
<feature type="signal peptide" evidence="2">
    <location>
        <begin position="1"/>
        <end position="16"/>
    </location>
</feature>
<feature type="domain" description="Peptidoglycan beta-N-acetylmuramidase NamZ N-terminal" evidence="3">
    <location>
        <begin position="40"/>
        <end position="250"/>
    </location>
</feature>
<sequence>MKAFTVFTLLTSVAWAKHTVKTGLDVLIESNYKQLAGRKVIVLTNPTGVTPDLDLGVDVMFSSGAVDLVGVMGPEHGFRGTAQAGGSEGTFIDPETGLTVYDAYNVNTSTIVSYIKESGADTVLFDIQDVGARFYTYTWAMYDTMVAAAIANASFVVLDRPNPITGLNAFGPVLNESYASYVGRRPIAQAHGMTTGELASMFVGEKWIQEAANGSELTLEVISMKGWKRSMAWKDTGLPWVMPSPNMPTPDTALIYPGACMFEGTSISEGRGTTRPFELLGGSFTNQSWADQMRALNIPHTNFRSACFSPTTSKFQSKTVCGLQSYIFLNSISDHEEFDPVFLGLSLLWSAKHLYTIGGNDTGFGNTTQSFHWLFNGPKYDVDVLTGGSLVREGIESGLSPDEIRSQWETDLQAFKTKRASYLLYRGVVGVSIHLDKIVQPCQTSIDCHHLCFARADKCLHHQTLLGEQWRRIAFGSPRVSPVAYPNSPVITSVQHAPVASIVRSLSSASTERTHSKDIGRLLPTSAPNGTSPERPVATFQMKPYPNPGYQGSSSLKTVLDNLGDHLAVRIDTSRPHVNDQQSSRDAVLRADSSKMVEEGVQLLETFLDYLADDAFRQLFSEAKGNGLQTHLGTFLLFPFFESLANEIDIIRQSEDRQSSLFALSQRLFEKANQPVEIHSAMTLEEFAAQYTGLNLRWETVGLIITLAGIASTEIRVPHPACKTEEERQLLRTNLVHLTNKCVGFCDSLDTLNDITMIFIYESFLLASIFYGDQSFKAWRRLNHASSALFADGLHETAKEKEYLPFFLTQLRQQIFARIYGSDISFAVFLGRPPRVSKRFCYTSMPLDIEEDTYSLVGEALDQELAHLDRNGWNALGQIRKSAVIRWTMITSMIREDALETLLGRNLTNVLQRIGELQAKIDHAWKDLPPFLTIPTRDLWLKGRSCHEVDTLHQIRLLYLNTTFLIEWAGSRHGLQDTGALFVNASELLSWVIEALVASCALPAAGAIAWYLLQPSSRVGFNLDSSSRRRSIENLSVLIAHMGVLHDPGDGNYQLFCHAKSALQSAMDTILSPPDPGQPENSLEMLSSAALSPDWIFSDYLGLGVDSWIGLPDRGSFMRMDDNMPY</sequence>
<evidence type="ECO:0000313" key="5">
    <source>
        <dbReference type="EMBL" id="EEA26298.1"/>
    </source>
</evidence>